<protein>
    <recommendedName>
        <fullName evidence="4">Zinc-finger domain-containing protein</fullName>
    </recommendedName>
</protein>
<dbReference type="EMBL" id="BAABGA010000107">
    <property type="protein sequence ID" value="GAA4469449.1"/>
    <property type="molecule type" value="Genomic_DNA"/>
</dbReference>
<evidence type="ECO:0000313" key="2">
    <source>
        <dbReference type="EMBL" id="GAA4469449.1"/>
    </source>
</evidence>
<accession>A0ABP8NPW5</accession>
<comment type="caution">
    <text evidence="2">The sequence shown here is derived from an EMBL/GenBank/DDBJ whole genome shotgun (WGS) entry which is preliminary data.</text>
</comment>
<sequence>MVMNATPGNESSSQMDDVEELSWKMLDNNISEADLRRLELLLQNDAECRQRYLDCAKLHCELNAFFNPASQEREPGMRTPMGMLSQGLTASNPSSLQR</sequence>
<feature type="compositionally biased region" description="Polar residues" evidence="1">
    <location>
        <begin position="86"/>
        <end position="98"/>
    </location>
</feature>
<organism evidence="2 3">
    <name type="scientific">Novipirellula rosea</name>
    <dbReference type="NCBI Taxonomy" id="1031540"/>
    <lineage>
        <taxon>Bacteria</taxon>
        <taxon>Pseudomonadati</taxon>
        <taxon>Planctomycetota</taxon>
        <taxon>Planctomycetia</taxon>
        <taxon>Pirellulales</taxon>
        <taxon>Pirellulaceae</taxon>
        <taxon>Novipirellula</taxon>
    </lineage>
</organism>
<keyword evidence="3" id="KW-1185">Reference proteome</keyword>
<gene>
    <name evidence="2" type="ORF">GCM10023156_61490</name>
</gene>
<name>A0ABP8NPW5_9BACT</name>
<dbReference type="RefSeq" id="WP_345327467.1">
    <property type="nucleotide sequence ID" value="NZ_BAABGA010000107.1"/>
</dbReference>
<proteinExistence type="predicted"/>
<evidence type="ECO:0000256" key="1">
    <source>
        <dbReference type="SAM" id="MobiDB-lite"/>
    </source>
</evidence>
<dbReference type="Proteomes" id="UP001500840">
    <property type="component" value="Unassembled WGS sequence"/>
</dbReference>
<evidence type="ECO:0008006" key="4">
    <source>
        <dbReference type="Google" id="ProtNLM"/>
    </source>
</evidence>
<evidence type="ECO:0000313" key="3">
    <source>
        <dbReference type="Proteomes" id="UP001500840"/>
    </source>
</evidence>
<reference evidence="3" key="1">
    <citation type="journal article" date="2019" name="Int. J. Syst. Evol. Microbiol.">
        <title>The Global Catalogue of Microorganisms (GCM) 10K type strain sequencing project: providing services to taxonomists for standard genome sequencing and annotation.</title>
        <authorList>
            <consortium name="The Broad Institute Genomics Platform"/>
            <consortium name="The Broad Institute Genome Sequencing Center for Infectious Disease"/>
            <person name="Wu L."/>
            <person name="Ma J."/>
        </authorList>
    </citation>
    <scope>NUCLEOTIDE SEQUENCE [LARGE SCALE GENOMIC DNA]</scope>
    <source>
        <strain evidence="3">JCM 17759</strain>
    </source>
</reference>
<feature type="region of interest" description="Disordered" evidence="1">
    <location>
        <begin position="70"/>
        <end position="98"/>
    </location>
</feature>